<organism evidence="16 17">
    <name type="scientific">Gulosibacter macacae</name>
    <dbReference type="NCBI Taxonomy" id="2488791"/>
    <lineage>
        <taxon>Bacteria</taxon>
        <taxon>Bacillati</taxon>
        <taxon>Actinomycetota</taxon>
        <taxon>Actinomycetes</taxon>
        <taxon>Micrococcales</taxon>
        <taxon>Microbacteriaceae</taxon>
        <taxon>Gulosibacter</taxon>
    </lineage>
</organism>
<dbReference type="InterPro" id="IPR035937">
    <property type="entry name" value="FPG_N"/>
</dbReference>
<dbReference type="Proteomes" id="UP000274391">
    <property type="component" value="Unassembled WGS sequence"/>
</dbReference>
<gene>
    <name evidence="16" type="ORF">EG850_06965</name>
</gene>
<dbReference type="SUPFAM" id="SSF46946">
    <property type="entry name" value="S13-like H2TH domain"/>
    <property type="match status" value="1"/>
</dbReference>
<feature type="domain" description="Formamidopyrimidine-DNA glycosylase catalytic" evidence="15">
    <location>
        <begin position="2"/>
        <end position="83"/>
    </location>
</feature>
<dbReference type="InterPro" id="IPR015886">
    <property type="entry name" value="H2TH_FPG"/>
</dbReference>
<sequence>MPEGDSAWRAAHHLHRALAGRTVDRFELRMPNLAVKDLRGAHIHGAEARGKHMLLRIDDYTVHSHFGMDGSWRLVPPPGSQARPGRRGPTVAWPAEHRIRAIVGTDAVIALGIDLARLELWPTADEHEHLGYLGPDLLAEEPDLAEAARRILAEPTRPITGALLDQRNVAGLGNEYVTEMCFIRGVLPTRSVAEAGEVHEWLELGRRLLLANRDRVERTFTGNLRDRNWVFSRGGEPCKRCGTTILEGKHDSGSRQRGAQWRDSTWCPSCQG</sequence>
<feature type="domain" description="FPG-type" evidence="14">
    <location>
        <begin position="229"/>
        <end position="272"/>
    </location>
</feature>
<dbReference type="GO" id="GO:0000703">
    <property type="term" value="F:oxidized pyrimidine nucleobase lesion DNA N-glycosylase activity"/>
    <property type="evidence" value="ECO:0007669"/>
    <property type="project" value="TreeGrafter"/>
</dbReference>
<evidence type="ECO:0000256" key="11">
    <source>
        <dbReference type="ARBA" id="ARBA00023268"/>
    </source>
</evidence>
<dbReference type="Gene3D" id="3.20.190.10">
    <property type="entry name" value="MutM-like, N-terminal"/>
    <property type="match status" value="1"/>
</dbReference>
<dbReference type="GO" id="GO:0003684">
    <property type="term" value="F:damaged DNA binding"/>
    <property type="evidence" value="ECO:0007669"/>
    <property type="project" value="InterPro"/>
</dbReference>
<dbReference type="Pfam" id="PF06831">
    <property type="entry name" value="H2TH"/>
    <property type="match status" value="1"/>
</dbReference>
<dbReference type="GO" id="GO:0006284">
    <property type="term" value="P:base-excision repair"/>
    <property type="evidence" value="ECO:0007669"/>
    <property type="project" value="InterPro"/>
</dbReference>
<evidence type="ECO:0000256" key="7">
    <source>
        <dbReference type="ARBA" id="ARBA00022833"/>
    </source>
</evidence>
<dbReference type="CDD" id="cd08971">
    <property type="entry name" value="AcNei2_N"/>
    <property type="match status" value="1"/>
</dbReference>
<dbReference type="EMBL" id="RQVS01000007">
    <property type="protein sequence ID" value="RRJ86754.1"/>
    <property type="molecule type" value="Genomic_DNA"/>
</dbReference>
<evidence type="ECO:0000313" key="17">
    <source>
        <dbReference type="Proteomes" id="UP000274391"/>
    </source>
</evidence>
<evidence type="ECO:0000259" key="15">
    <source>
        <dbReference type="PROSITE" id="PS51068"/>
    </source>
</evidence>
<dbReference type="InterPro" id="IPR012319">
    <property type="entry name" value="FPG_cat"/>
</dbReference>
<evidence type="ECO:0000256" key="1">
    <source>
        <dbReference type="ARBA" id="ARBA00009409"/>
    </source>
</evidence>
<keyword evidence="6" id="KW-0378">Hydrolase</keyword>
<evidence type="ECO:0000256" key="13">
    <source>
        <dbReference type="PROSITE-ProRule" id="PRU00391"/>
    </source>
</evidence>
<dbReference type="OrthoDB" id="9800855at2"/>
<evidence type="ECO:0000256" key="4">
    <source>
        <dbReference type="ARBA" id="ARBA00022763"/>
    </source>
</evidence>
<evidence type="ECO:0000256" key="5">
    <source>
        <dbReference type="ARBA" id="ARBA00022771"/>
    </source>
</evidence>
<dbReference type="InterPro" id="IPR010979">
    <property type="entry name" value="Ribosomal_uS13-like_H2TH"/>
</dbReference>
<dbReference type="PROSITE" id="PS51066">
    <property type="entry name" value="ZF_FPG_2"/>
    <property type="match status" value="1"/>
</dbReference>
<evidence type="ECO:0000259" key="14">
    <source>
        <dbReference type="PROSITE" id="PS51066"/>
    </source>
</evidence>
<dbReference type="GO" id="GO:0008270">
    <property type="term" value="F:zinc ion binding"/>
    <property type="evidence" value="ECO:0007669"/>
    <property type="project" value="UniProtKB-KW"/>
</dbReference>
<keyword evidence="12" id="KW-0326">Glycosidase</keyword>
<dbReference type="SUPFAM" id="SSF57716">
    <property type="entry name" value="Glucocorticoid receptor-like (DNA-binding domain)"/>
    <property type="match status" value="1"/>
</dbReference>
<comment type="similarity">
    <text evidence="1">Belongs to the FPG family.</text>
</comment>
<reference evidence="16 17" key="1">
    <citation type="submission" date="2018-11" db="EMBL/GenBank/DDBJ databases">
        <title>YIM 102482-1 draft genome.</title>
        <authorList>
            <person name="Li G."/>
            <person name="Jiang Y."/>
        </authorList>
    </citation>
    <scope>NUCLEOTIDE SEQUENCE [LARGE SCALE GENOMIC DNA]</scope>
    <source>
        <strain evidence="16 17">YIM 102482-1</strain>
    </source>
</reference>
<keyword evidence="11" id="KW-0511">Multifunctional enzyme</keyword>
<evidence type="ECO:0000256" key="3">
    <source>
        <dbReference type="ARBA" id="ARBA00022723"/>
    </source>
</evidence>
<evidence type="ECO:0000313" key="16">
    <source>
        <dbReference type="EMBL" id="RRJ86754.1"/>
    </source>
</evidence>
<dbReference type="SMART" id="SM00898">
    <property type="entry name" value="Fapy_DNA_glyco"/>
    <property type="match status" value="1"/>
</dbReference>
<evidence type="ECO:0000256" key="9">
    <source>
        <dbReference type="ARBA" id="ARBA00023204"/>
    </source>
</evidence>
<evidence type="ECO:0000256" key="2">
    <source>
        <dbReference type="ARBA" id="ARBA00012720"/>
    </source>
</evidence>
<dbReference type="Pfam" id="PF01149">
    <property type="entry name" value="Fapy_DNA_glyco"/>
    <property type="match status" value="1"/>
</dbReference>
<dbReference type="RefSeq" id="WP_124971911.1">
    <property type="nucleotide sequence ID" value="NZ_RQVS01000007.1"/>
</dbReference>
<dbReference type="GO" id="GO:0140078">
    <property type="term" value="F:class I DNA-(apurinic or apyrimidinic site) endonuclease activity"/>
    <property type="evidence" value="ECO:0007669"/>
    <property type="project" value="UniProtKB-EC"/>
</dbReference>
<proteinExistence type="inferred from homology"/>
<keyword evidence="17" id="KW-1185">Reference proteome</keyword>
<keyword evidence="4" id="KW-0227">DNA damage</keyword>
<keyword evidence="5 13" id="KW-0863">Zinc-finger</keyword>
<keyword evidence="3" id="KW-0479">Metal-binding</keyword>
<dbReference type="PANTHER" id="PTHR42697">
    <property type="entry name" value="ENDONUCLEASE 8"/>
    <property type="match status" value="1"/>
</dbReference>
<evidence type="ECO:0000256" key="6">
    <source>
        <dbReference type="ARBA" id="ARBA00022801"/>
    </source>
</evidence>
<evidence type="ECO:0000256" key="12">
    <source>
        <dbReference type="ARBA" id="ARBA00023295"/>
    </source>
</evidence>
<dbReference type="InterPro" id="IPR000214">
    <property type="entry name" value="Znf_DNA_glyclase/AP_lyase"/>
</dbReference>
<evidence type="ECO:0000256" key="10">
    <source>
        <dbReference type="ARBA" id="ARBA00023239"/>
    </source>
</evidence>
<dbReference type="SMART" id="SM01232">
    <property type="entry name" value="H2TH"/>
    <property type="match status" value="1"/>
</dbReference>
<dbReference type="SUPFAM" id="SSF81624">
    <property type="entry name" value="N-terminal domain of MutM-like DNA repair proteins"/>
    <property type="match status" value="1"/>
</dbReference>
<keyword evidence="8" id="KW-0238">DNA-binding</keyword>
<dbReference type="EC" id="4.2.99.18" evidence="2"/>
<keyword evidence="9" id="KW-0234">DNA repair</keyword>
<name>A0A3P3VWC4_9MICO</name>
<dbReference type="InterPro" id="IPR044090">
    <property type="entry name" value="Nei2_N"/>
</dbReference>
<evidence type="ECO:0000256" key="8">
    <source>
        <dbReference type="ARBA" id="ARBA00023125"/>
    </source>
</evidence>
<accession>A0A3P3VWC4</accession>
<keyword evidence="7" id="KW-0862">Zinc</keyword>
<keyword evidence="10" id="KW-0456">Lyase</keyword>
<dbReference type="PROSITE" id="PS51068">
    <property type="entry name" value="FPG_CAT"/>
    <property type="match status" value="1"/>
</dbReference>
<protein>
    <recommendedName>
        <fullName evidence="2">DNA-(apurinic or apyrimidinic site) lyase</fullName>
        <ecNumber evidence="2">4.2.99.18</ecNumber>
    </recommendedName>
</protein>
<dbReference type="AlphaFoldDB" id="A0A3P3VWC4"/>
<comment type="caution">
    <text evidence="16">The sequence shown here is derived from an EMBL/GenBank/DDBJ whole genome shotgun (WGS) entry which is preliminary data.</text>
</comment>
<dbReference type="PANTHER" id="PTHR42697:SF1">
    <property type="entry name" value="ENDONUCLEASE 8"/>
    <property type="match status" value="1"/>
</dbReference>
<dbReference type="Gene3D" id="1.10.8.50">
    <property type="match status" value="1"/>
</dbReference>